<dbReference type="Proteomes" id="UP000445000">
    <property type="component" value="Unassembled WGS sequence"/>
</dbReference>
<feature type="signal peptide" evidence="1">
    <location>
        <begin position="1"/>
        <end position="21"/>
    </location>
</feature>
<evidence type="ECO:0000313" key="2">
    <source>
        <dbReference type="EMBL" id="GFE79511.1"/>
    </source>
</evidence>
<name>A0A829Y9A1_9GAMM</name>
<dbReference type="EMBL" id="BLJN01000001">
    <property type="protein sequence ID" value="GFE79511.1"/>
    <property type="molecule type" value="Genomic_DNA"/>
</dbReference>
<proteinExistence type="predicted"/>
<keyword evidence="1" id="KW-0732">Signal</keyword>
<reference evidence="3" key="1">
    <citation type="submission" date="2020-01" db="EMBL/GenBank/DDBJ databases">
        <title>'Steroidobacter agaridevorans' sp. nov., agar-degrading bacteria isolated from rhizosphere soils.</title>
        <authorList>
            <person name="Ikenaga M."/>
            <person name="Kataoka M."/>
            <person name="Murouchi A."/>
            <person name="Katsuragi S."/>
            <person name="Sakai M."/>
        </authorList>
    </citation>
    <scope>NUCLEOTIDE SEQUENCE [LARGE SCALE GENOMIC DNA]</scope>
    <source>
        <strain evidence="3">YU21-B</strain>
    </source>
</reference>
<keyword evidence="3" id="KW-1185">Reference proteome</keyword>
<dbReference type="RefSeq" id="WP_161811173.1">
    <property type="nucleotide sequence ID" value="NZ_BLJN01000001.1"/>
</dbReference>
<evidence type="ECO:0000256" key="1">
    <source>
        <dbReference type="SAM" id="SignalP"/>
    </source>
</evidence>
<accession>A0A829Y9A1</accession>
<dbReference type="AlphaFoldDB" id="A0A829Y9A1"/>
<organism evidence="2 3">
    <name type="scientific">Steroidobacter agaridevorans</name>
    <dbReference type="NCBI Taxonomy" id="2695856"/>
    <lineage>
        <taxon>Bacteria</taxon>
        <taxon>Pseudomonadati</taxon>
        <taxon>Pseudomonadota</taxon>
        <taxon>Gammaproteobacteria</taxon>
        <taxon>Steroidobacterales</taxon>
        <taxon>Steroidobacteraceae</taxon>
        <taxon>Steroidobacter</taxon>
    </lineage>
</organism>
<protein>
    <submittedName>
        <fullName evidence="2">Uncharacterized protein</fullName>
    </submittedName>
</protein>
<gene>
    <name evidence="2" type="ORF">GCM10011487_15110</name>
</gene>
<comment type="caution">
    <text evidence="2">The sequence shown here is derived from an EMBL/GenBank/DDBJ whole genome shotgun (WGS) entry which is preliminary data.</text>
</comment>
<sequence>MNVARVLLLAIAMVSVNPVFADRARYGDKKDLTAHSPTLTVRHRHDWSLVLEQLRFSLDNPFGVEPNVSSLEFFERDKSIARVPSPALTYLHITPDSRYVVGLSRIKAMNDVQLVVFDRNAKLLLHRHISAEVFAVSAEAYLKLRVTHAKTFAEFDELYRFTQTPYAWREGNTVYLDLWYGTTEPGWSRLIKDVMPGRRASPYSPNFYGSVTNAIYWYHQDDPAPRIVERDGRPQLIKLRDPEGIEMSIPFRLTPAHQADAAKR</sequence>
<evidence type="ECO:0000313" key="3">
    <source>
        <dbReference type="Proteomes" id="UP000445000"/>
    </source>
</evidence>
<feature type="chain" id="PRO_5032457546" evidence="1">
    <location>
        <begin position="22"/>
        <end position="264"/>
    </location>
</feature>